<dbReference type="InterPro" id="IPR008271">
    <property type="entry name" value="Ser/Thr_kinase_AS"/>
</dbReference>
<reference evidence="13 14" key="1">
    <citation type="submission" date="2014-09" db="EMBL/GenBank/DDBJ databases">
        <authorList>
            <person name="Martin A.A."/>
        </authorList>
    </citation>
    <scope>NUCLEOTIDE SEQUENCE</scope>
    <source>
        <strain evidence="14">ED321</strain>
        <strain evidence="13">ED321 Heterogonic</strain>
    </source>
</reference>
<evidence type="ECO:0000313" key="14">
    <source>
        <dbReference type="Proteomes" id="UP000035682"/>
    </source>
</evidence>
<dbReference type="OrthoDB" id="28397at2759"/>
<name>A0A090LH56_STRRB</name>
<dbReference type="InterPro" id="IPR017441">
    <property type="entry name" value="Protein_kinase_ATP_BS"/>
</dbReference>
<comment type="catalytic activity">
    <reaction evidence="8">
        <text>L-seryl-[protein] + ATP = O-phospho-L-seryl-[protein] + ADP + H(+)</text>
        <dbReference type="Rhea" id="RHEA:17989"/>
        <dbReference type="Rhea" id="RHEA-COMP:9863"/>
        <dbReference type="Rhea" id="RHEA-COMP:11604"/>
        <dbReference type="ChEBI" id="CHEBI:15378"/>
        <dbReference type="ChEBI" id="CHEBI:29999"/>
        <dbReference type="ChEBI" id="CHEBI:30616"/>
        <dbReference type="ChEBI" id="CHEBI:83421"/>
        <dbReference type="ChEBI" id="CHEBI:456216"/>
        <dbReference type="EC" id="2.7.11.22"/>
    </reaction>
</comment>
<evidence type="ECO:0000313" key="13">
    <source>
        <dbReference type="EMBL" id="CEF66805.1"/>
    </source>
</evidence>
<evidence type="ECO:0000256" key="10">
    <source>
        <dbReference type="PROSITE-ProRule" id="PRU10141"/>
    </source>
</evidence>
<feature type="region of interest" description="Disordered" evidence="11">
    <location>
        <begin position="1"/>
        <end position="207"/>
    </location>
</feature>
<comment type="catalytic activity">
    <reaction evidence="9">
        <text>[DNA-directed RNA polymerase] + ATP = phospho-[DNA-directed RNA polymerase] + ADP + H(+)</text>
        <dbReference type="Rhea" id="RHEA:10216"/>
        <dbReference type="Rhea" id="RHEA-COMP:11321"/>
        <dbReference type="Rhea" id="RHEA-COMP:11322"/>
        <dbReference type="ChEBI" id="CHEBI:15378"/>
        <dbReference type="ChEBI" id="CHEBI:30616"/>
        <dbReference type="ChEBI" id="CHEBI:43176"/>
        <dbReference type="ChEBI" id="CHEBI:68546"/>
        <dbReference type="ChEBI" id="CHEBI:456216"/>
        <dbReference type="EC" id="2.7.11.23"/>
    </reaction>
</comment>
<dbReference type="GO" id="GO:0002119">
    <property type="term" value="P:nematode larval development"/>
    <property type="evidence" value="ECO:0007669"/>
    <property type="project" value="EnsemblMetazoa"/>
</dbReference>
<evidence type="ECO:0000256" key="5">
    <source>
        <dbReference type="ARBA" id="ARBA00022777"/>
    </source>
</evidence>
<dbReference type="SMART" id="SM00220">
    <property type="entry name" value="S_TKc"/>
    <property type="match status" value="1"/>
</dbReference>
<dbReference type="InterPro" id="IPR011009">
    <property type="entry name" value="Kinase-like_dom_sf"/>
</dbReference>
<dbReference type="eggNOG" id="KOG0600">
    <property type="taxonomic scope" value="Eukaryota"/>
</dbReference>
<keyword evidence="6 10" id="KW-0067">ATP-binding</keyword>
<evidence type="ECO:0000313" key="15">
    <source>
        <dbReference type="WBParaSite" id="SRAE_2000147100.1"/>
    </source>
</evidence>
<dbReference type="FunFam" id="3.30.200.20:FF:000124">
    <property type="entry name" value="Cyclin-dependent kinase 4"/>
    <property type="match status" value="1"/>
</dbReference>
<dbReference type="EMBL" id="LN609529">
    <property type="protein sequence ID" value="CEF66805.1"/>
    <property type="molecule type" value="Genomic_DNA"/>
</dbReference>
<dbReference type="WormBase" id="SRAE_2000147100">
    <property type="protein sequence ID" value="SRP00219"/>
    <property type="gene ID" value="WBGene00261676"/>
</dbReference>
<gene>
    <name evidence="13 15 16" type="ORF">SRAE_2000147100</name>
</gene>
<dbReference type="CTD" id="36379170"/>
<dbReference type="Gene3D" id="1.10.510.10">
    <property type="entry name" value="Transferase(Phosphotransferase) domain 1"/>
    <property type="match status" value="1"/>
</dbReference>
<evidence type="ECO:0000256" key="7">
    <source>
        <dbReference type="ARBA" id="ARBA00047811"/>
    </source>
</evidence>
<dbReference type="GO" id="GO:0004693">
    <property type="term" value="F:cyclin-dependent protein serine/threonine kinase activity"/>
    <property type="evidence" value="ECO:0007669"/>
    <property type="project" value="UniProtKB-EC"/>
</dbReference>
<protein>
    <submittedName>
        <fullName evidence="13">Protein kinase domain and Serine/threonine-/dual specificity protein kinase, catalytic domain and Protein kinase-like domain-containing protein</fullName>
    </submittedName>
</protein>
<dbReference type="GO" id="GO:0032968">
    <property type="term" value="P:positive regulation of transcription elongation by RNA polymerase II"/>
    <property type="evidence" value="ECO:0007669"/>
    <property type="project" value="TreeGrafter"/>
</dbReference>
<dbReference type="AlphaFoldDB" id="A0A090LH56"/>
<proteinExistence type="inferred from homology"/>
<keyword evidence="2" id="KW-0723">Serine/threonine-protein kinase</keyword>
<feature type="compositionally biased region" description="Basic residues" evidence="11">
    <location>
        <begin position="131"/>
        <end position="141"/>
    </location>
</feature>
<dbReference type="CDD" id="cd07840">
    <property type="entry name" value="STKc_CDK9_like"/>
    <property type="match status" value="1"/>
</dbReference>
<dbReference type="SUPFAM" id="SSF56112">
    <property type="entry name" value="Protein kinase-like (PK-like)"/>
    <property type="match status" value="1"/>
</dbReference>
<dbReference type="GeneID" id="36379170"/>
<evidence type="ECO:0000256" key="4">
    <source>
        <dbReference type="ARBA" id="ARBA00022741"/>
    </source>
</evidence>
<dbReference type="PROSITE" id="PS50011">
    <property type="entry name" value="PROTEIN_KINASE_DOM"/>
    <property type="match status" value="1"/>
</dbReference>
<evidence type="ECO:0000259" key="12">
    <source>
        <dbReference type="PROSITE" id="PS50011"/>
    </source>
</evidence>
<evidence type="ECO:0000256" key="6">
    <source>
        <dbReference type="ARBA" id="ARBA00022840"/>
    </source>
</evidence>
<dbReference type="WBParaSite" id="SRAE_2000147100.1">
    <property type="protein sequence ID" value="SRAE_2000147100.1"/>
    <property type="gene ID" value="WBGene00261676"/>
</dbReference>
<keyword evidence="3" id="KW-0808">Transferase</keyword>
<dbReference type="FunFam" id="1.10.510.10:FF:000415">
    <property type="entry name" value="CMGC/CDK/CRK7 protein kinase, variant"/>
    <property type="match status" value="1"/>
</dbReference>
<dbReference type="InterPro" id="IPR000719">
    <property type="entry name" value="Prot_kinase_dom"/>
</dbReference>
<evidence type="ECO:0000256" key="3">
    <source>
        <dbReference type="ARBA" id="ARBA00022679"/>
    </source>
</evidence>
<evidence type="ECO:0000313" key="16">
    <source>
        <dbReference type="WormBase" id="SRAE_2000147100"/>
    </source>
</evidence>
<dbReference type="GO" id="GO:0000791">
    <property type="term" value="C:euchromatin"/>
    <property type="evidence" value="ECO:0007669"/>
    <property type="project" value="EnsemblMetazoa"/>
</dbReference>
<feature type="compositionally biased region" description="Polar residues" evidence="11">
    <location>
        <begin position="115"/>
        <end position="125"/>
    </location>
</feature>
<feature type="compositionally biased region" description="Basic and acidic residues" evidence="11">
    <location>
        <begin position="38"/>
        <end position="64"/>
    </location>
</feature>
<keyword evidence="4 10" id="KW-0547">Nucleotide-binding</keyword>
<dbReference type="PANTHER" id="PTHR24056">
    <property type="entry name" value="CELL DIVISION PROTEIN KINASE"/>
    <property type="match status" value="1"/>
</dbReference>
<dbReference type="Gene3D" id="3.30.200.20">
    <property type="entry name" value="Phosphorylase Kinase, domain 1"/>
    <property type="match status" value="1"/>
</dbReference>
<dbReference type="RefSeq" id="XP_024506005.1">
    <property type="nucleotide sequence ID" value="XM_024652427.1"/>
</dbReference>
<organism evidence="13">
    <name type="scientific">Strongyloides ratti</name>
    <name type="common">Parasitic roundworm</name>
    <dbReference type="NCBI Taxonomy" id="34506"/>
    <lineage>
        <taxon>Eukaryota</taxon>
        <taxon>Metazoa</taxon>
        <taxon>Ecdysozoa</taxon>
        <taxon>Nematoda</taxon>
        <taxon>Chromadorea</taxon>
        <taxon>Rhabditida</taxon>
        <taxon>Tylenchina</taxon>
        <taxon>Panagrolaimomorpha</taxon>
        <taxon>Strongyloidoidea</taxon>
        <taxon>Strongyloididae</taxon>
        <taxon>Strongyloides</taxon>
    </lineage>
</organism>
<feature type="compositionally biased region" description="Low complexity" evidence="11">
    <location>
        <begin position="160"/>
        <end position="169"/>
    </location>
</feature>
<evidence type="ECO:0000256" key="2">
    <source>
        <dbReference type="ARBA" id="ARBA00022527"/>
    </source>
</evidence>
<feature type="compositionally biased region" description="Basic and acidic residues" evidence="11">
    <location>
        <begin position="1"/>
        <end position="28"/>
    </location>
</feature>
<keyword evidence="5 13" id="KW-0418">Kinase</keyword>
<sequence>MSPDRGDYKRRSHIDSPYRDHRRSDRDRRERKHRRNHRDYTPDKKSRSYYDNGKSESRRHESSSHRRHRSRSKERSDRGGCGRISKISSASITPSPENISDIEREGTLAGEISKQIASKNRSSETSYRESSKHKRGKSKSPRKSDKQKTSRIFKFPRGISISSDSSSEESPPKKTLKKEEKVTSKKAKEKNGFSISPPPAPPQALPPSFKPIFVQATTISPSPPLTTSSGVKDELLANAMDISPPAPPLLESNKRPIIFNKRVSTITTSEWGNDAEDNYEIEKQVGEGTYGQVFKAKQVTKGTKVALKKVRLENEREGFPITAIREIIILRQLSHKNVVSLLDIVTNRSVKSEKKDSKNNISSFYLVFEYLDHDLVGVLDSQVEAFTELQVASFMKQLAEGLAYCHSRNFLHRDIKGSNILLNNKGEIKLADFGLARFYNEKQKRLYTNRVITLWYRPPELLLGAEQYDTKVDVWSLGCILPEMFTRKPLFQGNNEFIQLECISKICGTPTIDCWPEINLLPHFNNFKPKRTYPRNLKESFRELIPEGALELLDEMLTLDPKRRPSAESVCKHPWLRNIDPSKIEPPKLPAYQDCHELWAKSQKKSKKIAKSNGIFIPNAVPIS</sequence>
<evidence type="ECO:0000256" key="1">
    <source>
        <dbReference type="ARBA" id="ARBA00006485"/>
    </source>
</evidence>
<feature type="compositionally biased region" description="Polar residues" evidence="11">
    <location>
        <begin position="86"/>
        <end position="98"/>
    </location>
</feature>
<dbReference type="GO" id="GO:0008353">
    <property type="term" value="F:RNA polymerase II CTD heptapeptide repeat kinase activity"/>
    <property type="evidence" value="ECO:0007669"/>
    <property type="project" value="UniProtKB-EC"/>
</dbReference>
<comment type="similarity">
    <text evidence="1">Belongs to the protein kinase superfamily. CMGC Ser/Thr protein kinase family. CDC2/CDKX subfamily.</text>
</comment>
<dbReference type="GO" id="GO:0030332">
    <property type="term" value="F:cyclin binding"/>
    <property type="evidence" value="ECO:0007669"/>
    <property type="project" value="TreeGrafter"/>
</dbReference>
<evidence type="ECO:0000256" key="8">
    <source>
        <dbReference type="ARBA" id="ARBA00048367"/>
    </source>
</evidence>
<feature type="compositionally biased region" description="Pro residues" evidence="11">
    <location>
        <begin position="196"/>
        <end position="207"/>
    </location>
</feature>
<evidence type="ECO:0000256" key="9">
    <source>
        <dbReference type="ARBA" id="ARBA00049280"/>
    </source>
</evidence>
<accession>A0A090LH56</accession>
<keyword evidence="14" id="KW-1185">Reference proteome</keyword>
<dbReference type="STRING" id="34506.A0A090LH56"/>
<dbReference type="PROSITE" id="PS00108">
    <property type="entry name" value="PROTEIN_KINASE_ST"/>
    <property type="match status" value="1"/>
</dbReference>
<dbReference type="Pfam" id="PF00069">
    <property type="entry name" value="Pkinase"/>
    <property type="match status" value="1"/>
</dbReference>
<feature type="binding site" evidence="10">
    <location>
        <position position="308"/>
    </location>
    <ligand>
        <name>ATP</name>
        <dbReference type="ChEBI" id="CHEBI:30616"/>
    </ligand>
</feature>
<dbReference type="GO" id="GO:0005524">
    <property type="term" value="F:ATP binding"/>
    <property type="evidence" value="ECO:0007669"/>
    <property type="project" value="UniProtKB-UniRule"/>
</dbReference>
<dbReference type="PANTHER" id="PTHR24056:SF546">
    <property type="entry name" value="CYCLIN-DEPENDENT KINASE 12"/>
    <property type="match status" value="1"/>
</dbReference>
<comment type="catalytic activity">
    <reaction evidence="7">
        <text>L-threonyl-[protein] + ATP = O-phospho-L-threonyl-[protein] + ADP + H(+)</text>
        <dbReference type="Rhea" id="RHEA:46608"/>
        <dbReference type="Rhea" id="RHEA-COMP:11060"/>
        <dbReference type="Rhea" id="RHEA-COMP:11605"/>
        <dbReference type="ChEBI" id="CHEBI:15378"/>
        <dbReference type="ChEBI" id="CHEBI:30013"/>
        <dbReference type="ChEBI" id="CHEBI:30616"/>
        <dbReference type="ChEBI" id="CHEBI:61977"/>
        <dbReference type="ChEBI" id="CHEBI:456216"/>
        <dbReference type="EC" id="2.7.11.22"/>
    </reaction>
</comment>
<dbReference type="Proteomes" id="UP000035682">
    <property type="component" value="Unplaced"/>
</dbReference>
<evidence type="ECO:0000256" key="11">
    <source>
        <dbReference type="SAM" id="MobiDB-lite"/>
    </source>
</evidence>
<feature type="domain" description="Protein kinase" evidence="12">
    <location>
        <begin position="279"/>
        <end position="576"/>
    </location>
</feature>
<dbReference type="GO" id="GO:0008024">
    <property type="term" value="C:cyclin/CDK positive transcription elongation factor complex"/>
    <property type="evidence" value="ECO:0007669"/>
    <property type="project" value="TreeGrafter"/>
</dbReference>
<reference evidence="15" key="2">
    <citation type="submission" date="2020-12" db="UniProtKB">
        <authorList>
            <consortium name="WormBaseParasite"/>
        </authorList>
    </citation>
    <scope>IDENTIFICATION</scope>
</reference>
<dbReference type="OMA" id="CHELWAK"/>
<dbReference type="PROSITE" id="PS00107">
    <property type="entry name" value="PROTEIN_KINASE_ATP"/>
    <property type="match status" value="1"/>
</dbReference>
<dbReference type="InterPro" id="IPR050108">
    <property type="entry name" value="CDK"/>
</dbReference>